<dbReference type="Proteomes" id="UP001319121">
    <property type="component" value="Chromosome"/>
</dbReference>
<sequence length="351" mass="38593">MDGTTLCPHCNTRFKIAEAQLEAHHGMVRCGHCLQAFDARPGFIPDEPIPQLELPILEEAAPQPESHAVEEVSIQVPAEEVVRDEVDELLSAAGFPEPLTQEEPASPQPETTVDISTAPTTEEIAEAAAAPTEATDHETLDFLEAVTAAQSEAGHDELKVHHEGEASQPMTLAERVAIVEEETEESQPRKKLIWPWAVSASLLTIVLLAQAAYFFRVELAARMPGLKPALIAWCQPLKCEVPLPHNNELMGIESSDLEADPAHGNLITLHALLRNRASYAQAFPELELTLNDIDDKALARRVFRPADYLPPVEKEQIGLLPNHELVVKLRLDVGDLKPTGYRLVLFYPAVN</sequence>
<organism evidence="4 5">
    <name type="scientific">Ferrigenium kumadai</name>
    <dbReference type="NCBI Taxonomy" id="1682490"/>
    <lineage>
        <taxon>Bacteria</taxon>
        <taxon>Pseudomonadati</taxon>
        <taxon>Pseudomonadota</taxon>
        <taxon>Betaproteobacteria</taxon>
        <taxon>Nitrosomonadales</taxon>
        <taxon>Gallionellaceae</taxon>
        <taxon>Ferrigenium</taxon>
    </lineage>
</organism>
<name>A0AAN1W0L5_9PROT</name>
<feature type="domain" description="Zinc finger/thioredoxin putative" evidence="3">
    <location>
        <begin position="7"/>
        <end position="37"/>
    </location>
</feature>
<evidence type="ECO:0000313" key="4">
    <source>
        <dbReference type="EMBL" id="BBJ00594.1"/>
    </source>
</evidence>
<dbReference type="InterPro" id="IPR021834">
    <property type="entry name" value="DUF3426"/>
</dbReference>
<dbReference type="RefSeq" id="WP_212785820.1">
    <property type="nucleotide sequence ID" value="NZ_AP019536.1"/>
</dbReference>
<keyword evidence="5" id="KW-1185">Reference proteome</keyword>
<reference evidence="4 5" key="1">
    <citation type="submission" date="2019-03" db="EMBL/GenBank/DDBJ databases">
        <title>Complete genome sequence of Ferrigenium kumadai strain An22, a microaerophilic iron-oxidizing bacterium isolated from a paddy field soil.</title>
        <authorList>
            <person name="Watanabe T."/>
            <person name="Asakawa S."/>
        </authorList>
    </citation>
    <scope>NUCLEOTIDE SEQUENCE [LARGE SCALE GENOMIC DNA]</scope>
    <source>
        <strain evidence="4 5">An22</strain>
    </source>
</reference>
<dbReference type="Pfam" id="PF13717">
    <property type="entry name" value="Zn_ribbon_4"/>
    <property type="match status" value="1"/>
</dbReference>
<feature type="transmembrane region" description="Helical" evidence="2">
    <location>
        <begin position="193"/>
        <end position="215"/>
    </location>
</feature>
<evidence type="ECO:0000256" key="2">
    <source>
        <dbReference type="SAM" id="Phobius"/>
    </source>
</evidence>
<dbReference type="InterPro" id="IPR011723">
    <property type="entry name" value="Znf/thioredoxin_put"/>
</dbReference>
<evidence type="ECO:0000259" key="3">
    <source>
        <dbReference type="Pfam" id="PF13717"/>
    </source>
</evidence>
<proteinExistence type="predicted"/>
<keyword evidence="2" id="KW-0472">Membrane</keyword>
<keyword evidence="2" id="KW-1133">Transmembrane helix</keyword>
<evidence type="ECO:0000256" key="1">
    <source>
        <dbReference type="SAM" id="MobiDB-lite"/>
    </source>
</evidence>
<dbReference type="NCBIfam" id="TIGR02098">
    <property type="entry name" value="MJ0042_CXXC"/>
    <property type="match status" value="1"/>
</dbReference>
<accession>A0AAN1W0L5</accession>
<feature type="region of interest" description="Disordered" evidence="1">
    <location>
        <begin position="94"/>
        <end position="114"/>
    </location>
</feature>
<keyword evidence="2" id="KW-0812">Transmembrane</keyword>
<protein>
    <submittedName>
        <fullName evidence="4">Membrane protein</fullName>
    </submittedName>
</protein>
<dbReference type="EMBL" id="AP019536">
    <property type="protein sequence ID" value="BBJ00594.1"/>
    <property type="molecule type" value="Genomic_DNA"/>
</dbReference>
<evidence type="ECO:0000313" key="5">
    <source>
        <dbReference type="Proteomes" id="UP001319121"/>
    </source>
</evidence>
<dbReference type="Pfam" id="PF11906">
    <property type="entry name" value="DUF3426"/>
    <property type="match status" value="1"/>
</dbReference>
<dbReference type="KEGG" id="fku:FGKAn22_22860"/>
<dbReference type="AlphaFoldDB" id="A0AAN1W0L5"/>
<gene>
    <name evidence="4" type="ORF">FGKAn22_22860</name>
</gene>